<feature type="domain" description="CHK kinase-like" evidence="1">
    <location>
        <begin position="140"/>
        <end position="338"/>
    </location>
</feature>
<dbReference type="InterPro" id="IPR004119">
    <property type="entry name" value="EcKL"/>
</dbReference>
<dbReference type="EMBL" id="NNAY01005152">
    <property type="protein sequence ID" value="OXU16941.1"/>
    <property type="molecule type" value="Genomic_DNA"/>
</dbReference>
<evidence type="ECO:0000313" key="3">
    <source>
        <dbReference type="Proteomes" id="UP000215335"/>
    </source>
</evidence>
<dbReference type="Proteomes" id="UP000215335">
    <property type="component" value="Unassembled WGS sequence"/>
</dbReference>
<dbReference type="SMART" id="SM00587">
    <property type="entry name" value="CHK"/>
    <property type="match status" value="1"/>
</dbReference>
<dbReference type="Pfam" id="PF02958">
    <property type="entry name" value="EcKL"/>
    <property type="match status" value="1"/>
</dbReference>
<dbReference type="STRING" id="543379.A0A232EF14"/>
<keyword evidence="3" id="KW-1185">Reference proteome</keyword>
<dbReference type="PANTHER" id="PTHR11012">
    <property type="entry name" value="PROTEIN KINASE-LIKE DOMAIN-CONTAINING"/>
    <property type="match status" value="1"/>
</dbReference>
<name>A0A232EF14_9HYME</name>
<evidence type="ECO:0000259" key="1">
    <source>
        <dbReference type="SMART" id="SM00587"/>
    </source>
</evidence>
<protein>
    <recommendedName>
        <fullName evidence="1">CHK kinase-like domain-containing protein</fullName>
    </recommendedName>
</protein>
<dbReference type="AlphaFoldDB" id="A0A232EF14"/>
<organism evidence="2 3">
    <name type="scientific">Trichomalopsis sarcophagae</name>
    <dbReference type="NCBI Taxonomy" id="543379"/>
    <lineage>
        <taxon>Eukaryota</taxon>
        <taxon>Metazoa</taxon>
        <taxon>Ecdysozoa</taxon>
        <taxon>Arthropoda</taxon>
        <taxon>Hexapoda</taxon>
        <taxon>Insecta</taxon>
        <taxon>Pterygota</taxon>
        <taxon>Neoptera</taxon>
        <taxon>Endopterygota</taxon>
        <taxon>Hymenoptera</taxon>
        <taxon>Apocrita</taxon>
        <taxon>Proctotrupomorpha</taxon>
        <taxon>Chalcidoidea</taxon>
        <taxon>Pteromalidae</taxon>
        <taxon>Pteromalinae</taxon>
        <taxon>Trichomalopsis</taxon>
    </lineage>
</organism>
<dbReference type="InterPro" id="IPR015897">
    <property type="entry name" value="CHK_kinase-like"/>
</dbReference>
<accession>A0A232EF14</accession>
<comment type="caution">
    <text evidence="2">The sequence shown here is derived from an EMBL/GenBank/DDBJ whole genome shotgun (WGS) entry which is preliminary data.</text>
</comment>
<proteinExistence type="predicted"/>
<reference evidence="2 3" key="1">
    <citation type="journal article" date="2017" name="Curr. Biol.">
        <title>The Evolution of Venom by Co-option of Single-Copy Genes.</title>
        <authorList>
            <person name="Martinson E.O."/>
            <person name="Mrinalini"/>
            <person name="Kelkar Y.D."/>
            <person name="Chang C.H."/>
            <person name="Werren J.H."/>
        </authorList>
    </citation>
    <scope>NUCLEOTIDE SEQUENCE [LARGE SCALE GENOMIC DNA]</scope>
    <source>
        <strain evidence="2 3">Alberta</strain>
        <tissue evidence="2">Whole body</tissue>
    </source>
</reference>
<evidence type="ECO:0000313" key="2">
    <source>
        <dbReference type="EMBL" id="OXU16941.1"/>
    </source>
</evidence>
<dbReference type="OrthoDB" id="5396515at2759"/>
<dbReference type="SUPFAM" id="SSF56112">
    <property type="entry name" value="Protein kinase-like (PK-like)"/>
    <property type="match status" value="1"/>
</dbReference>
<dbReference type="InterPro" id="IPR011009">
    <property type="entry name" value="Kinase-like_dom_sf"/>
</dbReference>
<gene>
    <name evidence="2" type="ORF">TSAR_016077</name>
</gene>
<sequence>MSGKNAKDVSLLKRVSIYFTEDVLKKVVAPENTNNVEILSWDFGDASAKGDSYMSIVDRVTILSKIDGKIVETRIVVKSLPQNKARRITFRSVEFFDTEIIFYTEIAPRFEKYLKSKGKSDFLNIPRCLAYHHDKENDFLVLQDVGVLGYGPLCRQASLSYEQCKCVAESLARFHAISFGFKHENPEEYAKMADMLTETFYREDIYKNWYNRFFDTVLTRIAKDALAKEYPGSKGEKVFNSYGPGALVRKSIELCHRKHEPTAVIGQGDAWAPNFLARENESGKIEALMLDFQLARSASPVIDLSFFIYACTDQQMRDKYYEKILDDYYNELVKSLKLLGVDPDVVYPRDVFQKEIKEQSVCGFTFALEAVPFTMMPPEEAFDLDQIKEDQVDISDVWTLPNIKSAENRRRHAEMILNAVDSGFI</sequence>
<dbReference type="Gene3D" id="3.90.1200.10">
    <property type="match status" value="1"/>
</dbReference>
<dbReference type="PANTHER" id="PTHR11012:SF57">
    <property type="entry name" value="LD10016P"/>
    <property type="match status" value="1"/>
</dbReference>